<keyword evidence="1" id="KW-0175">Coiled coil</keyword>
<dbReference type="EMBL" id="JBDFQZ010000011">
    <property type="protein sequence ID" value="KAK9678200.1"/>
    <property type="molecule type" value="Genomic_DNA"/>
</dbReference>
<dbReference type="AlphaFoldDB" id="A0AAW1HP04"/>
<proteinExistence type="predicted"/>
<reference evidence="3" key="1">
    <citation type="submission" date="2024-03" db="EMBL/GenBank/DDBJ databases">
        <title>WGS assembly of Saponaria officinalis var. Norfolk2.</title>
        <authorList>
            <person name="Jenkins J."/>
            <person name="Shu S."/>
            <person name="Grimwood J."/>
            <person name="Barry K."/>
            <person name="Goodstein D."/>
            <person name="Schmutz J."/>
            <person name="Leebens-Mack J."/>
            <person name="Osbourn A."/>
        </authorList>
    </citation>
    <scope>NUCLEOTIDE SEQUENCE [LARGE SCALE GENOMIC DNA]</scope>
    <source>
        <strain evidence="3">JIC</strain>
    </source>
</reference>
<dbReference type="GO" id="GO:0009534">
    <property type="term" value="C:chloroplast thylakoid"/>
    <property type="evidence" value="ECO:0007669"/>
    <property type="project" value="TreeGrafter"/>
</dbReference>
<dbReference type="Proteomes" id="UP001443914">
    <property type="component" value="Unassembled WGS sequence"/>
</dbReference>
<gene>
    <name evidence="3" type="ORF">RND81_11G195300</name>
</gene>
<evidence type="ECO:0000256" key="1">
    <source>
        <dbReference type="SAM" id="Coils"/>
    </source>
</evidence>
<evidence type="ECO:0000313" key="3">
    <source>
        <dbReference type="EMBL" id="KAK9678200.1"/>
    </source>
</evidence>
<protein>
    <submittedName>
        <fullName evidence="3">Uncharacterized protein</fullName>
    </submittedName>
</protein>
<evidence type="ECO:0000256" key="2">
    <source>
        <dbReference type="SAM" id="MobiDB-lite"/>
    </source>
</evidence>
<organism evidence="3 4">
    <name type="scientific">Saponaria officinalis</name>
    <name type="common">Common soapwort</name>
    <name type="synonym">Lychnis saponaria</name>
    <dbReference type="NCBI Taxonomy" id="3572"/>
    <lineage>
        <taxon>Eukaryota</taxon>
        <taxon>Viridiplantae</taxon>
        <taxon>Streptophyta</taxon>
        <taxon>Embryophyta</taxon>
        <taxon>Tracheophyta</taxon>
        <taxon>Spermatophyta</taxon>
        <taxon>Magnoliopsida</taxon>
        <taxon>eudicotyledons</taxon>
        <taxon>Gunneridae</taxon>
        <taxon>Pentapetalae</taxon>
        <taxon>Caryophyllales</taxon>
        <taxon>Caryophyllaceae</taxon>
        <taxon>Caryophylleae</taxon>
        <taxon>Saponaria</taxon>
    </lineage>
</organism>
<accession>A0AAW1HP04</accession>
<comment type="caution">
    <text evidence="3">The sequence shown here is derived from an EMBL/GenBank/DDBJ whole genome shotgun (WGS) entry which is preliminary data.</text>
</comment>
<dbReference type="PANTHER" id="PTHR36734">
    <property type="entry name" value="YCF37-LIKE PROTEIN"/>
    <property type="match status" value="1"/>
</dbReference>
<dbReference type="PANTHER" id="PTHR36734:SF1">
    <property type="entry name" value="OS02G0815300 PROTEIN"/>
    <property type="match status" value="1"/>
</dbReference>
<feature type="coiled-coil region" evidence="1">
    <location>
        <begin position="81"/>
        <end position="108"/>
    </location>
</feature>
<feature type="region of interest" description="Disordered" evidence="2">
    <location>
        <begin position="1"/>
        <end position="20"/>
    </location>
</feature>
<evidence type="ECO:0000313" key="4">
    <source>
        <dbReference type="Proteomes" id="UP001443914"/>
    </source>
</evidence>
<sequence length="147" mass="15237">MAYTSSSLALPVPTPAHTSVSTAPKRAILPRISAGRREFLLLTATTTLTTIRIPSANAKDIPLFGLRKKLEKAEEIVKEGLETAEKGLETAEKRVVEAEKEIEGVAEGGGFGGGLVQAGVVGAAEVFGVLVATSIVNSILGPEPKSS</sequence>
<keyword evidence="4" id="KW-1185">Reference proteome</keyword>
<name>A0AAW1HP04_SAPOF</name>